<evidence type="ECO:0000256" key="2">
    <source>
        <dbReference type="ARBA" id="ARBA00023136"/>
    </source>
</evidence>
<sequence length="885" mass="100021">MNRDWDENIHFCVFPVWFQRCNFAIMKKLSAIILFLMFIVSGVSAQVTVSGIVIDKEDGSAMAGVNVTLRDSLNKIKSFATTDAQGRFSMKTRTVEGMKVKATFMGYGERTVTPVADAPLRIEMEPAAFQLKEVAVKADRIREQGDTITYHVASFAQKQDHTIGDVLKRMPGIDVNNAGKIQYQGTDINKFYIEGNDLLGGRYGVATNGIAHDDIKSVEVMENHQPMQVLRGLSFSDQAAINLKVKNSAKATFIAHGTLSGGWSDQPAGALWNGEIFTMMVMGKYQMLTTFKGNNTGLDLSGQVFDFTADRSSEELTGYTSVGAPSTPNLARKRSYFNRSWMVSSSHLWKTKKGSDIRLQLDYNNDRVTAQGISATTYFLESGDKVILEDRNSLSHRNAIKGKFIYEANEKTYFLNNTLSADLSWNDLRLNTTGSLPNVQSTRNPEYSVTNDLKIIKRFGKNRLITFTSRNEWNSLPEHLTVSRDGGEAYGQQVKQYSFYTDERASYGLVLNRVLLSLEGGLTGYFRHLDTDLWGVELEGITGSEGLTTDYLRVYASPKFEWSHRKVELTLGLPVNFYTYFFSGALADRSEFFISPSLSAKWKITPRMSLRLSGSARRSPASLHNIHDASILTDYRTFNSGTDDYYTSSGQAVSISYMFRNARKGIFINALGRYSWNRSKFGSVQNILGDYIFYSYTSQPSSSRGVLAYANVSKTLDFMRGAIGVNTNYNRNENNMWSQGLAMNYINDSFSLAPHVNGNISSFVNWNFRFTWRKEFLKISEMPRQTTDNFIYSGSLTVTPCRLVTWSTGGEYYRNQIEADNYKNMFMLDSKLTFNITKRLELSASLTNILNRKEYSYTSFGTLSQYERSSRLRGREFMISVYLKK</sequence>
<evidence type="ECO:0000313" key="5">
    <source>
        <dbReference type="Proteomes" id="UP000297149"/>
    </source>
</evidence>
<dbReference type="InterPro" id="IPR036942">
    <property type="entry name" value="Beta-barrel_TonB_sf"/>
</dbReference>
<dbReference type="SUPFAM" id="SSF49464">
    <property type="entry name" value="Carboxypeptidase regulatory domain-like"/>
    <property type="match status" value="1"/>
</dbReference>
<gene>
    <name evidence="4" type="ORF">E7747_10595</name>
</gene>
<keyword evidence="5" id="KW-1185">Reference proteome</keyword>
<comment type="subcellular location">
    <subcellularLocation>
        <location evidence="1">Cell outer membrane</location>
    </subcellularLocation>
</comment>
<evidence type="ECO:0008006" key="6">
    <source>
        <dbReference type="Google" id="ProtNLM"/>
    </source>
</evidence>
<dbReference type="Gene3D" id="2.170.130.10">
    <property type="entry name" value="TonB-dependent receptor, plug domain"/>
    <property type="match status" value="1"/>
</dbReference>
<evidence type="ECO:0000256" key="3">
    <source>
        <dbReference type="ARBA" id="ARBA00023237"/>
    </source>
</evidence>
<keyword evidence="2" id="KW-0472">Membrane</keyword>
<accession>A0A4P7W3T7</accession>
<organism evidence="4 5">
    <name type="scientific">Duncaniella dubosii</name>
    <dbReference type="NCBI Taxonomy" id="2518971"/>
    <lineage>
        <taxon>Bacteria</taxon>
        <taxon>Pseudomonadati</taxon>
        <taxon>Bacteroidota</taxon>
        <taxon>Bacteroidia</taxon>
        <taxon>Bacteroidales</taxon>
        <taxon>Muribaculaceae</taxon>
        <taxon>Duncaniella</taxon>
    </lineage>
</organism>
<evidence type="ECO:0000313" key="4">
    <source>
        <dbReference type="EMBL" id="QCD42686.1"/>
    </source>
</evidence>
<dbReference type="Gene3D" id="2.40.170.20">
    <property type="entry name" value="TonB-dependent receptor, beta-barrel domain"/>
    <property type="match status" value="1"/>
</dbReference>
<dbReference type="EMBL" id="CP039396">
    <property type="protein sequence ID" value="QCD42686.1"/>
    <property type="molecule type" value="Genomic_DNA"/>
</dbReference>
<dbReference type="InterPro" id="IPR037066">
    <property type="entry name" value="Plug_dom_sf"/>
</dbReference>
<dbReference type="InterPro" id="IPR008969">
    <property type="entry name" value="CarboxyPept-like_regulatory"/>
</dbReference>
<dbReference type="KEGG" id="ddb:E7747_10595"/>
<dbReference type="Pfam" id="PF13620">
    <property type="entry name" value="CarboxypepD_reg"/>
    <property type="match status" value="1"/>
</dbReference>
<dbReference type="GO" id="GO:0009279">
    <property type="term" value="C:cell outer membrane"/>
    <property type="evidence" value="ECO:0007669"/>
    <property type="project" value="UniProtKB-SubCell"/>
</dbReference>
<protein>
    <recommendedName>
        <fullName evidence="6">TonB-dependent receptor</fullName>
    </recommendedName>
</protein>
<keyword evidence="3" id="KW-0998">Cell outer membrane</keyword>
<dbReference type="Proteomes" id="UP000297149">
    <property type="component" value="Chromosome"/>
</dbReference>
<dbReference type="AlphaFoldDB" id="A0A4P7W3T7"/>
<dbReference type="SUPFAM" id="SSF56935">
    <property type="entry name" value="Porins"/>
    <property type="match status" value="1"/>
</dbReference>
<evidence type="ECO:0000256" key="1">
    <source>
        <dbReference type="ARBA" id="ARBA00004442"/>
    </source>
</evidence>
<name>A0A4P7W3T7_9BACT</name>
<dbReference type="Gene3D" id="2.60.40.1120">
    <property type="entry name" value="Carboxypeptidase-like, regulatory domain"/>
    <property type="match status" value="1"/>
</dbReference>
<reference evidence="5" key="1">
    <citation type="submission" date="2019-02" db="EMBL/GenBank/DDBJ databases">
        <title>Isolation and identification of novel species under the genus Muribaculum.</title>
        <authorList>
            <person name="Miyake S."/>
            <person name="Ding Y."/>
            <person name="Low A."/>
            <person name="Soh M."/>
            <person name="Seedorf H."/>
        </authorList>
    </citation>
    <scope>NUCLEOTIDE SEQUENCE [LARGE SCALE GENOMIC DNA]</scope>
    <source>
        <strain evidence="5">H5</strain>
    </source>
</reference>
<proteinExistence type="predicted"/>